<dbReference type="OrthoDB" id="436637at2759"/>
<dbReference type="GO" id="GO:0008380">
    <property type="term" value="P:RNA splicing"/>
    <property type="evidence" value="ECO:0007669"/>
    <property type="project" value="UniProtKB-KW"/>
</dbReference>
<evidence type="ECO:0000256" key="2">
    <source>
        <dbReference type="ARBA" id="ARBA00011524"/>
    </source>
</evidence>
<feature type="domain" description="RSE1/DDB1/CPSF1 C-terminal" evidence="12">
    <location>
        <begin position="854"/>
        <end position="1175"/>
    </location>
</feature>
<sequence>MATTSNLFMLSLTVQPPSSTTQVILGQFSGTREQQLIIGSGSRLTLYRPDTHELKVKEVLSHDCFGIIRALSAFRLAGSNKDFVIIGSDSGRIAIIEYVPAENRFHRIHLETFGKSGVRRVIPGQYLAVDPKGRACMLASIEKNKLVYVLNRNTQAELTISSPLEAHKPQTLVFAMVGLDVGYENPIFAALEVDYGDSDTDPTGEAFRNVEKQLVYYELDLGLNHVVRKWADTVCRTANLLFQVPGGADGPSGVLVCGEEHISYHHSNQDVFRVPIPRRRGVTEDPERKRYITTGVMHRMRGAFFLLLQTEDGDLFKLTFEMVMGPDKKPTGRVARISIKYFDTIPVAVGLCVMKSGFLFAACENGNHLFYQFEKLGDEDEEEEFTSDDFPADYRAPYKPVYFNPRGPENIALCQTIDAMNPQIGCQVANLTDGDAPQIYSICGTGARSTFRTLKHGLDVLEIVESVLPSMPQAVWTTKTHRDEQFDAYIILSFANATLVLSIGENVEEVTETGFLASTNTIAVQLLGEDSLAQVHPRGIRHIRAGGEINEWHAPHHRTIVAATTNDQQVAVALSSGEIVYFEVDATGSLAEYEERREMSQTVLCLSLGPVPEGRVRSSFLAVGCQDNTVRILDLDPSRTLENRSVQGLTSQPHSLSIMSMVDSSSGGSSLYLHIGLHSGVYIRTVIDEATGDLIDTRTHFLGPHPVRLFRTSVKGQPTMLALTSRPWLAYSEPQTKALTLSPVNYHNIEWGWSFSSEVCPEGIVGIHGDYLRIFTIEDLNKNLSSESIPLSYTPRGFVKHPEYPLFYVVESDVNVLSVATRQKLISDSGVTNGDSTVLPPENFGYPRGRGHWASAIQVVDPVAQKAVLHSIELEENEAALCVAVTAFHDYGDEQFLIVGTGKDVVPVPRGATCGFIHVYRFEEDGRKIVFHHKTRVESPPKAMIPFQGRIAVGIERDIRIYDLGKRQLLRKAQAAPAVAHMVMSLATQGNRIIAADMKESVTYLVYKPQSNRLIPFADDVIPRWSTNITMIDYETTAGGDKFGNFWLLRCPEKASEQADEEGDGAILVERNYLHGTAHRVGLVAHFYTQDIPLSIQKTPLTAGGRDVLLWAGLQGSLGIMVPFVSREDANFFQDLEHHMRSTAPPLAGRDHLIYRSYYVPVKGVIDGDLCEQYLTLPREAKENIAGELDRDITEVERKVQEVRMRAAF</sequence>
<comment type="subunit">
    <text evidence="2">Associated with the spliceosome.</text>
</comment>
<evidence type="ECO:0000256" key="6">
    <source>
        <dbReference type="ARBA" id="ARBA00023242"/>
    </source>
</evidence>
<evidence type="ECO:0000256" key="9">
    <source>
        <dbReference type="ARBA" id="ARBA00055157"/>
    </source>
</evidence>
<dbReference type="AlphaFoldDB" id="A0A6A6PDH4"/>
<keyword evidence="16" id="KW-1185">Reference proteome</keyword>
<name>A0A6A6PDH4_9PEZI</name>
<protein>
    <recommendedName>
        <fullName evidence="8">Pre-mRNA-splicing factor RSE1</fullName>
    </recommendedName>
    <alternativeName>
        <fullName evidence="10">Pre-mRNA-splicing factor rse1</fullName>
    </alternativeName>
</protein>
<evidence type="ECO:0000313" key="16">
    <source>
        <dbReference type="Proteomes" id="UP000799766"/>
    </source>
</evidence>
<dbReference type="GO" id="GO:0006397">
    <property type="term" value="P:mRNA processing"/>
    <property type="evidence" value="ECO:0007669"/>
    <property type="project" value="UniProtKB-KW"/>
</dbReference>
<dbReference type="InterPro" id="IPR036322">
    <property type="entry name" value="WD40_repeat_dom_sf"/>
</dbReference>
<dbReference type="SUPFAM" id="SSF50978">
    <property type="entry name" value="WD40 repeat-like"/>
    <property type="match status" value="1"/>
</dbReference>
<keyword evidence="6" id="KW-0539">Nucleus</keyword>
<feature type="domain" description="RSE1/DDB1/CPSF1 first beta-propeller" evidence="13">
    <location>
        <begin position="21"/>
        <end position="382"/>
    </location>
</feature>
<evidence type="ECO:0000256" key="8">
    <source>
        <dbReference type="ARBA" id="ARBA00040134"/>
    </source>
</evidence>
<dbReference type="GO" id="GO:0003676">
    <property type="term" value="F:nucleic acid binding"/>
    <property type="evidence" value="ECO:0007669"/>
    <property type="project" value="InterPro"/>
</dbReference>
<dbReference type="FunFam" id="2.130.10.10:FF:001143">
    <property type="entry name" value="Pre-mRNA-splicing factor rse-1, putative"/>
    <property type="match status" value="1"/>
</dbReference>
<comment type="similarity">
    <text evidence="7">Belongs to the RSE1 family.</text>
</comment>
<dbReference type="InterPro" id="IPR050358">
    <property type="entry name" value="RSE1/DDB1/CFT1"/>
</dbReference>
<dbReference type="EMBL" id="MU001670">
    <property type="protein sequence ID" value="KAF2462035.1"/>
    <property type="molecule type" value="Genomic_DNA"/>
</dbReference>
<dbReference type="FunFam" id="2.130.10.10:FF:000068">
    <property type="entry name" value="Pre-mRNA-splicing factor rse1, variant"/>
    <property type="match status" value="1"/>
</dbReference>
<feature type="domain" description="RSE1/DDB1/CPSF1 second beta-propeller" evidence="14">
    <location>
        <begin position="462"/>
        <end position="777"/>
    </location>
</feature>
<comment type="function">
    <text evidence="9">Involved in pre-mRNA splicing and cell cycle control.</text>
</comment>
<evidence type="ECO:0000256" key="4">
    <source>
        <dbReference type="ARBA" id="ARBA00022728"/>
    </source>
</evidence>
<accession>A0A6A6PDH4</accession>
<dbReference type="Pfam" id="PF10433">
    <property type="entry name" value="Beta-prop_RSE1_1st"/>
    <property type="match status" value="1"/>
</dbReference>
<feature type="coiled-coil region" evidence="11">
    <location>
        <begin position="1179"/>
        <end position="1206"/>
    </location>
</feature>
<comment type="subcellular location">
    <subcellularLocation>
        <location evidence="1">Nucleus</location>
    </subcellularLocation>
</comment>
<evidence type="ECO:0000259" key="13">
    <source>
        <dbReference type="Pfam" id="PF10433"/>
    </source>
</evidence>
<evidence type="ECO:0000256" key="5">
    <source>
        <dbReference type="ARBA" id="ARBA00023187"/>
    </source>
</evidence>
<evidence type="ECO:0000259" key="12">
    <source>
        <dbReference type="Pfam" id="PF03178"/>
    </source>
</evidence>
<evidence type="ECO:0000256" key="3">
    <source>
        <dbReference type="ARBA" id="ARBA00022664"/>
    </source>
</evidence>
<proteinExistence type="inferred from homology"/>
<evidence type="ECO:0000259" key="14">
    <source>
        <dbReference type="Pfam" id="PF23726"/>
    </source>
</evidence>
<keyword evidence="5" id="KW-0508">mRNA splicing</keyword>
<organism evidence="15 16">
    <name type="scientific">Lineolata rhizophorae</name>
    <dbReference type="NCBI Taxonomy" id="578093"/>
    <lineage>
        <taxon>Eukaryota</taxon>
        <taxon>Fungi</taxon>
        <taxon>Dikarya</taxon>
        <taxon>Ascomycota</taxon>
        <taxon>Pezizomycotina</taxon>
        <taxon>Dothideomycetes</taxon>
        <taxon>Dothideomycetes incertae sedis</taxon>
        <taxon>Lineolatales</taxon>
        <taxon>Lineolataceae</taxon>
        <taxon>Lineolata</taxon>
    </lineage>
</organism>
<reference evidence="15" key="1">
    <citation type="journal article" date="2020" name="Stud. Mycol.">
        <title>101 Dothideomycetes genomes: a test case for predicting lifestyles and emergence of pathogens.</title>
        <authorList>
            <person name="Haridas S."/>
            <person name="Albert R."/>
            <person name="Binder M."/>
            <person name="Bloem J."/>
            <person name="Labutti K."/>
            <person name="Salamov A."/>
            <person name="Andreopoulos B."/>
            <person name="Baker S."/>
            <person name="Barry K."/>
            <person name="Bills G."/>
            <person name="Bluhm B."/>
            <person name="Cannon C."/>
            <person name="Castanera R."/>
            <person name="Culley D."/>
            <person name="Daum C."/>
            <person name="Ezra D."/>
            <person name="Gonzalez J."/>
            <person name="Henrissat B."/>
            <person name="Kuo A."/>
            <person name="Liang C."/>
            <person name="Lipzen A."/>
            <person name="Lutzoni F."/>
            <person name="Magnuson J."/>
            <person name="Mondo S."/>
            <person name="Nolan M."/>
            <person name="Ohm R."/>
            <person name="Pangilinan J."/>
            <person name="Park H.-J."/>
            <person name="Ramirez L."/>
            <person name="Alfaro M."/>
            <person name="Sun H."/>
            <person name="Tritt A."/>
            <person name="Yoshinaga Y."/>
            <person name="Zwiers L.-H."/>
            <person name="Turgeon B."/>
            <person name="Goodwin S."/>
            <person name="Spatafora J."/>
            <person name="Crous P."/>
            <person name="Grigoriev I."/>
        </authorList>
    </citation>
    <scope>NUCLEOTIDE SEQUENCE</scope>
    <source>
        <strain evidence="15">ATCC 16933</strain>
    </source>
</reference>
<dbReference type="InterPro" id="IPR015943">
    <property type="entry name" value="WD40/YVTN_repeat-like_dom_sf"/>
</dbReference>
<evidence type="ECO:0000313" key="15">
    <source>
        <dbReference type="EMBL" id="KAF2462035.1"/>
    </source>
</evidence>
<keyword evidence="3" id="KW-0507">mRNA processing</keyword>
<dbReference type="Proteomes" id="UP000799766">
    <property type="component" value="Unassembled WGS sequence"/>
</dbReference>
<dbReference type="InterPro" id="IPR018846">
    <property type="entry name" value="Beta-prop_RSE1/DDB1/CPSF1_1st"/>
</dbReference>
<dbReference type="GO" id="GO:0005681">
    <property type="term" value="C:spliceosomal complex"/>
    <property type="evidence" value="ECO:0007669"/>
    <property type="project" value="UniProtKB-KW"/>
</dbReference>
<evidence type="ECO:0000256" key="11">
    <source>
        <dbReference type="SAM" id="Coils"/>
    </source>
</evidence>
<dbReference type="Pfam" id="PF03178">
    <property type="entry name" value="CPSF_A"/>
    <property type="match status" value="1"/>
</dbReference>
<keyword evidence="11" id="KW-0175">Coiled coil</keyword>
<dbReference type="Gene3D" id="2.130.10.10">
    <property type="entry name" value="YVTN repeat-like/Quinoprotein amine dehydrogenase"/>
    <property type="match status" value="3"/>
</dbReference>
<evidence type="ECO:0000256" key="1">
    <source>
        <dbReference type="ARBA" id="ARBA00004123"/>
    </source>
</evidence>
<dbReference type="InterPro" id="IPR004871">
    <property type="entry name" value="RSE1/DDB1/CPSF1_C"/>
</dbReference>
<evidence type="ECO:0000256" key="10">
    <source>
        <dbReference type="ARBA" id="ARBA00068521"/>
    </source>
</evidence>
<dbReference type="PANTHER" id="PTHR10644">
    <property type="entry name" value="DNA REPAIR/RNA PROCESSING CPSF FAMILY"/>
    <property type="match status" value="1"/>
</dbReference>
<keyword evidence="4" id="KW-0747">Spliceosome</keyword>
<gene>
    <name evidence="15" type="ORF">BDY21DRAFT_368173</name>
</gene>
<dbReference type="InterPro" id="IPR058543">
    <property type="entry name" value="Beta-prop_RSE1/DDB1/CPSF1_2nd"/>
</dbReference>
<evidence type="ECO:0000256" key="7">
    <source>
        <dbReference type="ARBA" id="ARBA00038266"/>
    </source>
</evidence>
<dbReference type="Pfam" id="PF23726">
    <property type="entry name" value="Beta-prop_RSE1_2nd"/>
    <property type="match status" value="1"/>
</dbReference>
<dbReference type="Gene3D" id="1.10.150.910">
    <property type="match status" value="1"/>
</dbReference>